<reference evidence="3" key="1">
    <citation type="submission" date="2020-10" db="EMBL/GenBank/DDBJ databases">
        <authorList>
            <person name="Gilroy R."/>
        </authorList>
    </citation>
    <scope>NUCLEOTIDE SEQUENCE</scope>
    <source>
        <strain evidence="3">ChiBcec2-4451</strain>
    </source>
</reference>
<dbReference type="AlphaFoldDB" id="A0A9D1T588"/>
<dbReference type="EMBL" id="DVON01000051">
    <property type="protein sequence ID" value="HIV12042.1"/>
    <property type="molecule type" value="Genomic_DNA"/>
</dbReference>
<evidence type="ECO:0000313" key="4">
    <source>
        <dbReference type="Proteomes" id="UP000886723"/>
    </source>
</evidence>
<gene>
    <name evidence="3" type="ORF">IAA63_02740</name>
</gene>
<proteinExistence type="predicted"/>
<evidence type="ECO:0000256" key="1">
    <source>
        <dbReference type="PROSITE-ProRule" id="PRU01106"/>
    </source>
</evidence>
<evidence type="ECO:0000259" key="2">
    <source>
        <dbReference type="PROSITE" id="PS51770"/>
    </source>
</evidence>
<dbReference type="Gene3D" id="3.10.129.10">
    <property type="entry name" value="Hotdog Thioesterase"/>
    <property type="match status" value="1"/>
</dbReference>
<protein>
    <recommendedName>
        <fullName evidence="2">HotDog ACOT-type domain-containing protein</fullName>
    </recommendedName>
</protein>
<name>A0A9D1T588_9FIRM</name>
<evidence type="ECO:0000313" key="3">
    <source>
        <dbReference type="EMBL" id="HIV12042.1"/>
    </source>
</evidence>
<dbReference type="PROSITE" id="PS51770">
    <property type="entry name" value="HOTDOG_ACOT"/>
    <property type="match status" value="1"/>
</dbReference>
<organism evidence="3 4">
    <name type="scientific">Candidatus Pullilachnospira stercoravium</name>
    <dbReference type="NCBI Taxonomy" id="2840913"/>
    <lineage>
        <taxon>Bacteria</taxon>
        <taxon>Bacillati</taxon>
        <taxon>Bacillota</taxon>
        <taxon>Clostridia</taxon>
        <taxon>Lachnospirales</taxon>
        <taxon>Lachnospiraceae</taxon>
        <taxon>Lachnospiraceae incertae sedis</taxon>
        <taxon>Candidatus Pullilachnospira</taxon>
    </lineage>
</organism>
<accession>A0A9D1T588</accession>
<dbReference type="GO" id="GO:0016787">
    <property type="term" value="F:hydrolase activity"/>
    <property type="evidence" value="ECO:0007669"/>
    <property type="project" value="UniProtKB-KW"/>
</dbReference>
<reference evidence="3" key="2">
    <citation type="journal article" date="2021" name="PeerJ">
        <title>Extensive microbial diversity within the chicken gut microbiome revealed by metagenomics and culture.</title>
        <authorList>
            <person name="Gilroy R."/>
            <person name="Ravi A."/>
            <person name="Getino M."/>
            <person name="Pursley I."/>
            <person name="Horton D.L."/>
            <person name="Alikhan N.F."/>
            <person name="Baker D."/>
            <person name="Gharbi K."/>
            <person name="Hall N."/>
            <person name="Watson M."/>
            <person name="Adriaenssens E.M."/>
            <person name="Foster-Nyarko E."/>
            <person name="Jarju S."/>
            <person name="Secka A."/>
            <person name="Antonio M."/>
            <person name="Oren A."/>
            <person name="Chaudhuri R.R."/>
            <person name="La Ragione R."/>
            <person name="Hildebrand F."/>
            <person name="Pallen M.J."/>
        </authorList>
    </citation>
    <scope>NUCLEOTIDE SEQUENCE</scope>
    <source>
        <strain evidence="3">ChiBcec2-4451</strain>
    </source>
</reference>
<feature type="domain" description="HotDog ACOT-type" evidence="2">
    <location>
        <begin position="2"/>
        <end position="114"/>
    </location>
</feature>
<dbReference type="InterPro" id="IPR033120">
    <property type="entry name" value="HOTDOG_ACOT"/>
</dbReference>
<keyword evidence="1" id="KW-0378">Hydrolase</keyword>
<sequence length="121" mass="13728">MKDITVTQTRLIDKRNLDDDGRISIISLMNWIYETAVIAAMQSCGSKVLVRNTDHHDFLCRFLSGCTFLEINAKPVHTGEFSIEIQADVFARSSDHGKFLIHRTYLTAEAVDEKLHPIHIA</sequence>
<dbReference type="InterPro" id="IPR029069">
    <property type="entry name" value="HotDog_dom_sf"/>
</dbReference>
<dbReference type="SUPFAM" id="SSF54637">
    <property type="entry name" value="Thioesterase/thiol ester dehydrase-isomerase"/>
    <property type="match status" value="1"/>
</dbReference>
<dbReference type="Proteomes" id="UP000886723">
    <property type="component" value="Unassembled WGS sequence"/>
</dbReference>
<comment type="caution">
    <text evidence="3">The sequence shown here is derived from an EMBL/GenBank/DDBJ whole genome shotgun (WGS) entry which is preliminary data.</text>
</comment>